<name>A0A699SVR2_TANCI</name>
<proteinExistence type="predicted"/>
<protein>
    <submittedName>
        <fullName evidence="1">Uncharacterized protein</fullName>
    </submittedName>
</protein>
<evidence type="ECO:0000313" key="1">
    <source>
        <dbReference type="EMBL" id="GFD01118.1"/>
    </source>
</evidence>
<comment type="caution">
    <text evidence="1">The sequence shown here is derived from an EMBL/GenBank/DDBJ whole genome shotgun (WGS) entry which is preliminary data.</text>
</comment>
<sequence>FTSKLLNFDNPSPTYNKISSLMDTTAQHATVIPEVTSSFTTIVPPPPHFLHPLQQKAIPTPTPTTFTTTTYTNLTVTLPEIPNFASVFKFDQRVSVLESKMCELKQTNQFSEAVSLIPGIVDKYLASKMKEEVSVDVQL</sequence>
<dbReference type="AlphaFoldDB" id="A0A699SVR2"/>
<accession>A0A699SVR2</accession>
<organism evidence="1">
    <name type="scientific">Tanacetum cinerariifolium</name>
    <name type="common">Dalmatian daisy</name>
    <name type="synonym">Chrysanthemum cinerariifolium</name>
    <dbReference type="NCBI Taxonomy" id="118510"/>
    <lineage>
        <taxon>Eukaryota</taxon>
        <taxon>Viridiplantae</taxon>
        <taxon>Streptophyta</taxon>
        <taxon>Embryophyta</taxon>
        <taxon>Tracheophyta</taxon>
        <taxon>Spermatophyta</taxon>
        <taxon>Magnoliopsida</taxon>
        <taxon>eudicotyledons</taxon>
        <taxon>Gunneridae</taxon>
        <taxon>Pentapetalae</taxon>
        <taxon>asterids</taxon>
        <taxon>campanulids</taxon>
        <taxon>Asterales</taxon>
        <taxon>Asteraceae</taxon>
        <taxon>Asteroideae</taxon>
        <taxon>Anthemideae</taxon>
        <taxon>Anthemidinae</taxon>
        <taxon>Tanacetum</taxon>
    </lineage>
</organism>
<feature type="non-terminal residue" evidence="1">
    <location>
        <position position="1"/>
    </location>
</feature>
<dbReference type="EMBL" id="BKCJ011189364">
    <property type="protein sequence ID" value="GFD01118.1"/>
    <property type="molecule type" value="Genomic_DNA"/>
</dbReference>
<reference evidence="1" key="1">
    <citation type="journal article" date="2019" name="Sci. Rep.">
        <title>Draft genome of Tanacetum cinerariifolium, the natural source of mosquito coil.</title>
        <authorList>
            <person name="Yamashiro T."/>
            <person name="Shiraishi A."/>
            <person name="Satake H."/>
            <person name="Nakayama K."/>
        </authorList>
    </citation>
    <scope>NUCLEOTIDE SEQUENCE</scope>
</reference>
<gene>
    <name evidence="1" type="ORF">Tci_873087</name>
</gene>